<comment type="caution">
    <text evidence="2">The sequence shown here is derived from an EMBL/GenBank/DDBJ whole genome shotgun (WGS) entry which is preliminary data.</text>
</comment>
<organism evidence="2 3">
    <name type="scientific">Trichinella britovi</name>
    <name type="common">Parasitic roundworm</name>
    <dbReference type="NCBI Taxonomy" id="45882"/>
    <lineage>
        <taxon>Eukaryota</taxon>
        <taxon>Metazoa</taxon>
        <taxon>Ecdysozoa</taxon>
        <taxon>Nematoda</taxon>
        <taxon>Enoplea</taxon>
        <taxon>Dorylaimia</taxon>
        <taxon>Trichinellida</taxon>
        <taxon>Trichinellidae</taxon>
        <taxon>Trichinella</taxon>
    </lineage>
</organism>
<accession>A0A0V1C5S4</accession>
<dbReference type="Proteomes" id="UP000054653">
    <property type="component" value="Unassembled WGS sequence"/>
</dbReference>
<keyword evidence="3" id="KW-1185">Reference proteome</keyword>
<proteinExistence type="predicted"/>
<name>A0A0V1C5S4_TRIBR</name>
<protein>
    <submittedName>
        <fullName evidence="2">Uncharacterized protein</fullName>
    </submittedName>
</protein>
<evidence type="ECO:0000313" key="2">
    <source>
        <dbReference type="EMBL" id="KRY44332.1"/>
    </source>
</evidence>
<gene>
    <name evidence="2" type="ORF">T03_12228</name>
</gene>
<reference evidence="2 3" key="1">
    <citation type="submission" date="2015-01" db="EMBL/GenBank/DDBJ databases">
        <title>Evolution of Trichinella species and genotypes.</title>
        <authorList>
            <person name="Korhonen P.K."/>
            <person name="Edoardo P."/>
            <person name="Giuseppe L.R."/>
            <person name="Gasser R.B."/>
        </authorList>
    </citation>
    <scope>NUCLEOTIDE SEQUENCE [LARGE SCALE GENOMIC DNA]</scope>
    <source>
        <strain evidence="2">ISS120</strain>
    </source>
</reference>
<dbReference type="EMBL" id="JYDI01000630">
    <property type="protein sequence ID" value="KRY44332.1"/>
    <property type="molecule type" value="Genomic_DNA"/>
</dbReference>
<evidence type="ECO:0000256" key="1">
    <source>
        <dbReference type="SAM" id="MobiDB-lite"/>
    </source>
</evidence>
<dbReference type="AlphaFoldDB" id="A0A0V1C5S4"/>
<sequence>MRQTAPPATLALATSNSSSIVLSRMLRGSARRQGFSSPGNVSSGSVPLAVGSLPRGSARMASTCWPQTVSMRA</sequence>
<feature type="compositionally biased region" description="Low complexity" evidence="1">
    <location>
        <begin position="36"/>
        <end position="47"/>
    </location>
</feature>
<evidence type="ECO:0000313" key="3">
    <source>
        <dbReference type="Proteomes" id="UP000054653"/>
    </source>
</evidence>
<feature type="region of interest" description="Disordered" evidence="1">
    <location>
        <begin position="31"/>
        <end position="52"/>
    </location>
</feature>